<accession>A0ABV6N2Y4</accession>
<evidence type="ECO:0000313" key="2">
    <source>
        <dbReference type="EMBL" id="MFC0546812.1"/>
    </source>
</evidence>
<proteinExistence type="predicted"/>
<evidence type="ECO:0000313" key="3">
    <source>
        <dbReference type="Proteomes" id="UP001589810"/>
    </source>
</evidence>
<dbReference type="RefSeq" id="WP_273937058.1">
    <property type="nucleotide sequence ID" value="NZ_CP097263.1"/>
</dbReference>
<comment type="caution">
    <text evidence="2">The sequence shown here is derived from an EMBL/GenBank/DDBJ whole genome shotgun (WGS) entry which is preliminary data.</text>
</comment>
<feature type="signal peptide" evidence="1">
    <location>
        <begin position="1"/>
        <end position="24"/>
    </location>
</feature>
<keyword evidence="1" id="KW-0732">Signal</keyword>
<name>A0ABV6N2Y4_9PSEU</name>
<reference evidence="2 3" key="1">
    <citation type="submission" date="2024-09" db="EMBL/GenBank/DDBJ databases">
        <authorList>
            <person name="Sun Q."/>
            <person name="Mori K."/>
        </authorList>
    </citation>
    <scope>NUCLEOTIDE SEQUENCE [LARGE SCALE GENOMIC DNA]</scope>
    <source>
        <strain evidence="2 3">TBRC 1432</strain>
    </source>
</reference>
<dbReference type="InterPro" id="IPR024520">
    <property type="entry name" value="DUF3558"/>
</dbReference>
<dbReference type="Proteomes" id="UP001589810">
    <property type="component" value="Unassembled WGS sequence"/>
</dbReference>
<dbReference type="PROSITE" id="PS51257">
    <property type="entry name" value="PROKAR_LIPOPROTEIN"/>
    <property type="match status" value="1"/>
</dbReference>
<organism evidence="2 3">
    <name type="scientific">Kutzneria chonburiensis</name>
    <dbReference type="NCBI Taxonomy" id="1483604"/>
    <lineage>
        <taxon>Bacteria</taxon>
        <taxon>Bacillati</taxon>
        <taxon>Actinomycetota</taxon>
        <taxon>Actinomycetes</taxon>
        <taxon>Pseudonocardiales</taxon>
        <taxon>Pseudonocardiaceae</taxon>
        <taxon>Kutzneria</taxon>
    </lineage>
</organism>
<keyword evidence="3" id="KW-1185">Reference proteome</keyword>
<protein>
    <submittedName>
        <fullName evidence="2">DUF3558 family protein</fullName>
    </submittedName>
</protein>
<feature type="chain" id="PRO_5045965905" evidence="1">
    <location>
        <begin position="25"/>
        <end position="173"/>
    </location>
</feature>
<gene>
    <name evidence="2" type="ORF">ACFFH7_35255</name>
</gene>
<dbReference type="EMBL" id="JBHLUD010000013">
    <property type="protein sequence ID" value="MFC0546812.1"/>
    <property type="molecule type" value="Genomic_DNA"/>
</dbReference>
<dbReference type="Pfam" id="PF12079">
    <property type="entry name" value="DUF3558"/>
    <property type="match status" value="1"/>
</dbReference>
<evidence type="ECO:0000256" key="1">
    <source>
        <dbReference type="SAM" id="SignalP"/>
    </source>
</evidence>
<sequence>MSARVLPLVAGLFLLTACTSGGNAPTVTGSPGVSGISAERPASLDGIDPCSLIDDRGRGALGITTTPHNGVNVSASSSCGWLLPDGYYATIGLFTQVGLDDLALPAGATATSIGGRSGRKVVKTADPGCSIYLAATAHSSVQIDVDQGKDPETSCYDALKVAFVADPRLPAAP</sequence>